<accession>A0ABN3U8S2</accession>
<gene>
    <name evidence="8" type="ORF">GCM10010315_60580</name>
</gene>
<dbReference type="PRINTS" id="PR00368">
    <property type="entry name" value="FADPNR"/>
</dbReference>
<reference evidence="8 9" key="1">
    <citation type="journal article" date="2019" name="Int. J. Syst. Evol. Microbiol.">
        <title>The Global Catalogue of Microorganisms (GCM) 10K type strain sequencing project: providing services to taxonomists for standard genome sequencing and annotation.</title>
        <authorList>
            <consortium name="The Broad Institute Genomics Platform"/>
            <consortium name="The Broad Institute Genome Sequencing Center for Infectious Disease"/>
            <person name="Wu L."/>
            <person name="Ma J."/>
        </authorList>
    </citation>
    <scope>NUCLEOTIDE SEQUENCE [LARGE SCALE GENOMIC DNA]</scope>
    <source>
        <strain evidence="8 9">JCM 4542</strain>
    </source>
</reference>
<evidence type="ECO:0000259" key="7">
    <source>
        <dbReference type="Pfam" id="PF07992"/>
    </source>
</evidence>
<keyword evidence="5" id="KW-0560">Oxidoreductase</keyword>
<comment type="similarity">
    <text evidence="2">Belongs to the NADH dehydrogenase family.</text>
</comment>
<dbReference type="Pfam" id="PF07992">
    <property type="entry name" value="Pyr_redox_2"/>
    <property type="match status" value="1"/>
</dbReference>
<dbReference type="PANTHER" id="PTHR42913">
    <property type="entry name" value="APOPTOSIS-INDUCING FACTOR 1"/>
    <property type="match status" value="1"/>
</dbReference>
<feature type="domain" description="FAD/NAD(P)-binding" evidence="7">
    <location>
        <begin position="36"/>
        <end position="295"/>
    </location>
</feature>
<dbReference type="InterPro" id="IPR036188">
    <property type="entry name" value="FAD/NAD-bd_sf"/>
</dbReference>
<name>A0ABN3U8S2_9ACTN</name>
<evidence type="ECO:0000256" key="2">
    <source>
        <dbReference type="ARBA" id="ARBA00005272"/>
    </source>
</evidence>
<evidence type="ECO:0000256" key="1">
    <source>
        <dbReference type="ARBA" id="ARBA00001974"/>
    </source>
</evidence>
<comment type="cofactor">
    <cofactor evidence="1">
        <name>FAD</name>
        <dbReference type="ChEBI" id="CHEBI:57692"/>
    </cofactor>
</comment>
<feature type="compositionally biased region" description="Low complexity" evidence="6">
    <location>
        <begin position="23"/>
        <end position="35"/>
    </location>
</feature>
<evidence type="ECO:0000313" key="9">
    <source>
        <dbReference type="Proteomes" id="UP001500886"/>
    </source>
</evidence>
<dbReference type="PANTHER" id="PTHR42913:SF3">
    <property type="entry name" value="64 KDA MITOCHONDRIAL NADH DEHYDROGENASE (EUROFUNG)"/>
    <property type="match status" value="1"/>
</dbReference>
<proteinExistence type="inferred from homology"/>
<keyword evidence="3" id="KW-0285">Flavoprotein</keyword>
<dbReference type="Gene3D" id="3.50.50.100">
    <property type="match status" value="1"/>
</dbReference>
<keyword evidence="4" id="KW-0274">FAD</keyword>
<dbReference type="Proteomes" id="UP001500886">
    <property type="component" value="Unassembled WGS sequence"/>
</dbReference>
<organism evidence="8 9">
    <name type="scientific">Streptomyces luteosporeus</name>
    <dbReference type="NCBI Taxonomy" id="173856"/>
    <lineage>
        <taxon>Bacteria</taxon>
        <taxon>Bacillati</taxon>
        <taxon>Actinomycetota</taxon>
        <taxon>Actinomycetes</taxon>
        <taxon>Kitasatosporales</taxon>
        <taxon>Streptomycetaceae</taxon>
        <taxon>Streptomyces</taxon>
    </lineage>
</organism>
<dbReference type="SUPFAM" id="SSF51905">
    <property type="entry name" value="FAD/NAD(P)-binding domain"/>
    <property type="match status" value="1"/>
</dbReference>
<protein>
    <submittedName>
        <fullName evidence="8">FAD-dependent oxidoreductase</fullName>
    </submittedName>
</protein>
<evidence type="ECO:0000256" key="5">
    <source>
        <dbReference type="ARBA" id="ARBA00023002"/>
    </source>
</evidence>
<evidence type="ECO:0000256" key="3">
    <source>
        <dbReference type="ARBA" id="ARBA00022630"/>
    </source>
</evidence>
<feature type="region of interest" description="Disordered" evidence="6">
    <location>
        <begin position="1"/>
        <end position="35"/>
    </location>
</feature>
<evidence type="ECO:0000256" key="6">
    <source>
        <dbReference type="SAM" id="MobiDB-lite"/>
    </source>
</evidence>
<dbReference type="PRINTS" id="PR00469">
    <property type="entry name" value="PNDRDTASEII"/>
</dbReference>
<dbReference type="InterPro" id="IPR023753">
    <property type="entry name" value="FAD/NAD-binding_dom"/>
</dbReference>
<sequence>MTRDTSHFVSPRRPLYMKTNSHAASPSPASSSSAPRVVVLGGGYAGLVAALRLAPAARVTLVDPGDGFTERVRLHQLAAGRPGVTHPYSGLLRGTGIEHVAARAADLDLQARSVRTDDGRTLSYDRLVYALGSVTDTSGVEDAQDTGQLIHTAESAGALHQRLVGAPGRVSVVGGGLTGIELAAEIAEAHPAWEVRLLTSDVVGAGLSVRGRAHVYEVFRGLGVRVEEGRRVASAGEVDADAVVWAAAMRPVTGLAARAGLALDAAGRIAIDGTARSVTDPAVYAAGDAAGTGIRMACAVSLPMGLYVAASVRADLQGRRSQLRPFHYGFVGQCISLGRRDGLLQLVRSDDSPRSAVLTGRPAAFVKERVVRGTVFALRAAAAGARRGRLGAASGADACGTDVHGAAPAGACGR</sequence>
<evidence type="ECO:0000313" key="8">
    <source>
        <dbReference type="EMBL" id="GAA2726401.1"/>
    </source>
</evidence>
<comment type="caution">
    <text evidence="8">The sequence shown here is derived from an EMBL/GenBank/DDBJ whole genome shotgun (WGS) entry which is preliminary data.</text>
</comment>
<keyword evidence="9" id="KW-1185">Reference proteome</keyword>
<dbReference type="InterPro" id="IPR051169">
    <property type="entry name" value="NADH-Q_oxidoreductase"/>
</dbReference>
<dbReference type="EMBL" id="BAAASL010000039">
    <property type="protein sequence ID" value="GAA2726401.1"/>
    <property type="molecule type" value="Genomic_DNA"/>
</dbReference>
<evidence type="ECO:0000256" key="4">
    <source>
        <dbReference type="ARBA" id="ARBA00022827"/>
    </source>
</evidence>